<proteinExistence type="predicted"/>
<feature type="chain" id="PRO_5046067816" description="DUF4142 domain-containing protein" evidence="1">
    <location>
        <begin position="27"/>
        <end position="171"/>
    </location>
</feature>
<evidence type="ECO:0000313" key="4">
    <source>
        <dbReference type="Proteomes" id="UP001500063"/>
    </source>
</evidence>
<evidence type="ECO:0000256" key="1">
    <source>
        <dbReference type="SAM" id="SignalP"/>
    </source>
</evidence>
<keyword evidence="4" id="KW-1185">Reference proteome</keyword>
<dbReference type="Proteomes" id="UP001500063">
    <property type="component" value="Unassembled WGS sequence"/>
</dbReference>
<organism evidence="3 4">
    <name type="scientific">Streptomyces blastmyceticus</name>
    <dbReference type="NCBI Taxonomy" id="68180"/>
    <lineage>
        <taxon>Bacteria</taxon>
        <taxon>Bacillati</taxon>
        <taxon>Actinomycetota</taxon>
        <taxon>Actinomycetes</taxon>
        <taxon>Kitasatosporales</taxon>
        <taxon>Streptomycetaceae</taxon>
        <taxon>Streptomyces</taxon>
    </lineage>
</organism>
<evidence type="ECO:0000313" key="3">
    <source>
        <dbReference type="EMBL" id="GAA0343963.1"/>
    </source>
</evidence>
<reference evidence="4" key="1">
    <citation type="journal article" date="2019" name="Int. J. Syst. Evol. Microbiol.">
        <title>The Global Catalogue of Microorganisms (GCM) 10K type strain sequencing project: providing services to taxonomists for standard genome sequencing and annotation.</title>
        <authorList>
            <consortium name="The Broad Institute Genomics Platform"/>
            <consortium name="The Broad Institute Genome Sequencing Center for Infectious Disease"/>
            <person name="Wu L."/>
            <person name="Ma J."/>
        </authorList>
    </citation>
    <scope>NUCLEOTIDE SEQUENCE [LARGE SCALE GENOMIC DNA]</scope>
    <source>
        <strain evidence="4">JCM 4565</strain>
    </source>
</reference>
<evidence type="ECO:0000259" key="2">
    <source>
        <dbReference type="Pfam" id="PF13628"/>
    </source>
</evidence>
<keyword evidence="1" id="KW-0732">Signal</keyword>
<dbReference type="RefSeq" id="WP_344117403.1">
    <property type="nucleotide sequence ID" value="NZ_BAAABW010000012.1"/>
</dbReference>
<accession>A0ABP3GHG1</accession>
<gene>
    <name evidence="3" type="ORF">GCM10010319_20100</name>
</gene>
<sequence>MLMRHRAGTAVVALALATAAAGTALATECEHDEAFLTAAHQGNMAEIAAGKDAGRHAVMRCTKETGEVLVSDHTRMDESLRALAKRLKVTLPAATTADQQQEMKDIQKRAGTRDYDKVWLKAQETGHVQVLKLIDGEVKTGKDQEVQEAARAARPFVAHHLDLVRDCMRRR</sequence>
<dbReference type="PANTHER" id="PTHR38593">
    <property type="entry name" value="BLR2558 PROTEIN"/>
    <property type="match status" value="1"/>
</dbReference>
<comment type="caution">
    <text evidence="3">The sequence shown here is derived from an EMBL/GenBank/DDBJ whole genome shotgun (WGS) entry which is preliminary data.</text>
</comment>
<dbReference type="PANTHER" id="PTHR38593:SF1">
    <property type="entry name" value="BLR2558 PROTEIN"/>
    <property type="match status" value="1"/>
</dbReference>
<dbReference type="InterPro" id="IPR025419">
    <property type="entry name" value="DUF4142"/>
</dbReference>
<dbReference type="Pfam" id="PF13628">
    <property type="entry name" value="DUF4142"/>
    <property type="match status" value="1"/>
</dbReference>
<feature type="domain" description="DUF4142" evidence="2">
    <location>
        <begin position="31"/>
        <end position="165"/>
    </location>
</feature>
<dbReference type="EMBL" id="BAAABW010000012">
    <property type="protein sequence ID" value="GAA0343963.1"/>
    <property type="molecule type" value="Genomic_DNA"/>
</dbReference>
<name>A0ABP3GHG1_9ACTN</name>
<feature type="signal peptide" evidence="1">
    <location>
        <begin position="1"/>
        <end position="26"/>
    </location>
</feature>
<protein>
    <recommendedName>
        <fullName evidence="2">DUF4142 domain-containing protein</fullName>
    </recommendedName>
</protein>